<evidence type="ECO:0000313" key="3">
    <source>
        <dbReference type="Proteomes" id="UP001066276"/>
    </source>
</evidence>
<proteinExistence type="predicted"/>
<evidence type="ECO:0000313" key="2">
    <source>
        <dbReference type="EMBL" id="KAJ1110357.1"/>
    </source>
</evidence>
<dbReference type="AlphaFoldDB" id="A0AAV7N743"/>
<name>A0AAV7N743_PLEWA</name>
<dbReference type="EMBL" id="JANPWB010000013">
    <property type="protein sequence ID" value="KAJ1110357.1"/>
    <property type="molecule type" value="Genomic_DNA"/>
</dbReference>
<sequence>MTLDRLTCPENSPRPWKSTPVSGDPLASLGVYPNVGDSPRVSGELSPSMKGYPRAWRSPRMSGDLPWCIGLVLGDVPACLETSSHARISVGVPGGRPPCLEICCLSWRLGCMSDTYSVNWRFALLPANLTACLKICSLARGPGRLSGDLFYLES</sequence>
<dbReference type="Proteomes" id="UP001066276">
    <property type="component" value="Chromosome 9"/>
</dbReference>
<feature type="region of interest" description="Disordered" evidence="1">
    <location>
        <begin position="1"/>
        <end position="22"/>
    </location>
</feature>
<comment type="caution">
    <text evidence="2">The sequence shown here is derived from an EMBL/GenBank/DDBJ whole genome shotgun (WGS) entry which is preliminary data.</text>
</comment>
<accession>A0AAV7N743</accession>
<gene>
    <name evidence="2" type="ORF">NDU88_007709</name>
</gene>
<organism evidence="2 3">
    <name type="scientific">Pleurodeles waltl</name>
    <name type="common">Iberian ribbed newt</name>
    <dbReference type="NCBI Taxonomy" id="8319"/>
    <lineage>
        <taxon>Eukaryota</taxon>
        <taxon>Metazoa</taxon>
        <taxon>Chordata</taxon>
        <taxon>Craniata</taxon>
        <taxon>Vertebrata</taxon>
        <taxon>Euteleostomi</taxon>
        <taxon>Amphibia</taxon>
        <taxon>Batrachia</taxon>
        <taxon>Caudata</taxon>
        <taxon>Salamandroidea</taxon>
        <taxon>Salamandridae</taxon>
        <taxon>Pleurodelinae</taxon>
        <taxon>Pleurodeles</taxon>
    </lineage>
</organism>
<protein>
    <submittedName>
        <fullName evidence="2">Uncharacterized protein</fullName>
    </submittedName>
</protein>
<evidence type="ECO:0000256" key="1">
    <source>
        <dbReference type="SAM" id="MobiDB-lite"/>
    </source>
</evidence>
<reference evidence="2" key="1">
    <citation type="journal article" date="2022" name="bioRxiv">
        <title>Sequencing and chromosome-scale assembly of the giantPleurodeles waltlgenome.</title>
        <authorList>
            <person name="Brown T."/>
            <person name="Elewa A."/>
            <person name="Iarovenko S."/>
            <person name="Subramanian E."/>
            <person name="Araus A.J."/>
            <person name="Petzold A."/>
            <person name="Susuki M."/>
            <person name="Suzuki K.-i.T."/>
            <person name="Hayashi T."/>
            <person name="Toyoda A."/>
            <person name="Oliveira C."/>
            <person name="Osipova E."/>
            <person name="Leigh N.D."/>
            <person name="Simon A."/>
            <person name="Yun M.H."/>
        </authorList>
    </citation>
    <scope>NUCLEOTIDE SEQUENCE</scope>
    <source>
        <strain evidence="2">20211129_DDA</strain>
        <tissue evidence="2">Liver</tissue>
    </source>
</reference>
<keyword evidence="3" id="KW-1185">Reference proteome</keyword>